<dbReference type="EMBL" id="QLMA01000003">
    <property type="protein sequence ID" value="RAJ83686.1"/>
    <property type="molecule type" value="Genomic_DNA"/>
</dbReference>
<proteinExistence type="predicted"/>
<protein>
    <submittedName>
        <fullName evidence="1">Uncharacterized protein</fullName>
    </submittedName>
</protein>
<accession>A0A327W5N2</accession>
<dbReference type="AlphaFoldDB" id="A0A327W5N2"/>
<evidence type="ECO:0000313" key="2">
    <source>
        <dbReference type="Proteomes" id="UP000249819"/>
    </source>
</evidence>
<name>A0A327W5N2_9BACT</name>
<keyword evidence="2" id="KW-1185">Reference proteome</keyword>
<evidence type="ECO:0000313" key="1">
    <source>
        <dbReference type="EMBL" id="RAJ83686.1"/>
    </source>
</evidence>
<dbReference type="RefSeq" id="WP_111592318.1">
    <property type="nucleotide sequence ID" value="NZ_QLMA01000003.1"/>
</dbReference>
<gene>
    <name evidence="1" type="ORF">CLV59_103658</name>
</gene>
<comment type="caution">
    <text evidence="1">The sequence shown here is derived from an EMBL/GenBank/DDBJ whole genome shotgun (WGS) entry which is preliminary data.</text>
</comment>
<organism evidence="1 2">
    <name type="scientific">Chitinophaga dinghuensis</name>
    <dbReference type="NCBI Taxonomy" id="1539050"/>
    <lineage>
        <taxon>Bacteria</taxon>
        <taxon>Pseudomonadati</taxon>
        <taxon>Bacteroidota</taxon>
        <taxon>Chitinophagia</taxon>
        <taxon>Chitinophagales</taxon>
        <taxon>Chitinophagaceae</taxon>
        <taxon>Chitinophaga</taxon>
    </lineage>
</organism>
<dbReference type="Proteomes" id="UP000249819">
    <property type="component" value="Unassembled WGS sequence"/>
</dbReference>
<sequence length="444" mass="47841">MQKDDASTLLKYDISTDPATVNISGDNNPDTAKIIIQVKADTNVLCKYISIQVPVGPDATDMYSVNPLPNSSSDNSDWVPTNDFVPGMGNDNSGNDSTFLYKHTNDGYTVDSDVTFTINGTVNDEAGTAQIMIREISATVDDGTYQIRPMTHNITKVATQDTFYLNSAVVAYLDTPGVPVALLDRNRGFQLNWQSNGSDFKLFIGGTGGQPIDLGTQSFYQVSAGLTSDTTYIIQAQKDSDYLNLEYTVSINAPDAGFTSLSANTFTDLSQGSTKILGSQHILAQGGQVDTAYWHATSDGFVIASIYPIFSSDLGITNEITLATIITGTNSFTISCIADNLGQAYNSLSIPVKQGDVFSYLCGTSSGEPGMTTTFIWVGLGTGMPTTTVGSESDKQLVQKAKNDMNAYFSKRKQKAEDFITAFETAFEKTLQPAAKEQLIKKLL</sequence>
<dbReference type="OrthoDB" id="2503268at2"/>
<reference evidence="1 2" key="1">
    <citation type="submission" date="2018-06" db="EMBL/GenBank/DDBJ databases">
        <title>Genomic Encyclopedia of Archaeal and Bacterial Type Strains, Phase II (KMG-II): from individual species to whole genera.</title>
        <authorList>
            <person name="Goeker M."/>
        </authorList>
    </citation>
    <scope>NUCLEOTIDE SEQUENCE [LARGE SCALE GENOMIC DNA]</scope>
    <source>
        <strain evidence="1 2">DSM 29821</strain>
    </source>
</reference>